<dbReference type="Gene3D" id="3.40.50.2000">
    <property type="entry name" value="Glycogen Phosphorylase B"/>
    <property type="match status" value="3"/>
</dbReference>
<evidence type="ECO:0000313" key="4">
    <source>
        <dbReference type="Proteomes" id="UP000774699"/>
    </source>
</evidence>
<keyword evidence="1" id="KW-0808">Transferase</keyword>
<comment type="caution">
    <text evidence="3">The sequence shown here is derived from an EMBL/GenBank/DDBJ whole genome shotgun (WGS) entry which is preliminary data.</text>
</comment>
<dbReference type="PANTHER" id="PTHR46401">
    <property type="entry name" value="GLYCOSYLTRANSFERASE WBBK-RELATED"/>
    <property type="match status" value="1"/>
</dbReference>
<dbReference type="AlphaFoldDB" id="A0A8T4C5K1"/>
<name>A0A8T4C5K1_9ARCH</name>
<evidence type="ECO:0000259" key="2">
    <source>
        <dbReference type="Pfam" id="PF00534"/>
    </source>
</evidence>
<dbReference type="GO" id="GO:0016757">
    <property type="term" value="F:glycosyltransferase activity"/>
    <property type="evidence" value="ECO:0007669"/>
    <property type="project" value="InterPro"/>
</dbReference>
<proteinExistence type="predicted"/>
<dbReference type="Proteomes" id="UP000774699">
    <property type="component" value="Unassembled WGS sequence"/>
</dbReference>
<organism evidence="3 4">
    <name type="scientific">Candidatus Iainarchaeum sp</name>
    <dbReference type="NCBI Taxonomy" id="3101447"/>
    <lineage>
        <taxon>Archaea</taxon>
        <taxon>Candidatus Iainarchaeota</taxon>
        <taxon>Candidatus Iainarchaeia</taxon>
        <taxon>Candidatus Iainarchaeales</taxon>
        <taxon>Candidatus Iainarchaeaceae</taxon>
        <taxon>Candidatus Iainarchaeum</taxon>
    </lineage>
</organism>
<evidence type="ECO:0000313" key="3">
    <source>
        <dbReference type="EMBL" id="MBM3281763.1"/>
    </source>
</evidence>
<dbReference type="SUPFAM" id="SSF53756">
    <property type="entry name" value="UDP-Glycosyltransferase/glycogen phosphorylase"/>
    <property type="match status" value="1"/>
</dbReference>
<dbReference type="InterPro" id="IPR001296">
    <property type="entry name" value="Glyco_trans_1"/>
</dbReference>
<dbReference type="EMBL" id="VGJJ01000001">
    <property type="protein sequence ID" value="MBM3281763.1"/>
    <property type="molecule type" value="Genomic_DNA"/>
</dbReference>
<feature type="domain" description="Glycosyl transferase family 1" evidence="2">
    <location>
        <begin position="234"/>
        <end position="321"/>
    </location>
</feature>
<protein>
    <submittedName>
        <fullName evidence="3">Glycosyltransferase</fullName>
    </submittedName>
</protein>
<dbReference type="Pfam" id="PF00534">
    <property type="entry name" value="Glycos_transf_1"/>
    <property type="match status" value="1"/>
</dbReference>
<accession>A0A8T4C5K1</accession>
<sequence length="354" mass="39577">MKKKLGNAVLFNLSNRSIPGGTESFARVLGKIVPDLRVVGREDVLSDGLRFPQTMLNDVAVAKAQAEWLENQSVKPSFLFTSGLHGWAVPSTLTNIPTIGVLHGSFFRLADVAYPAWHPLYWRMKLVYSHFEKKSLANAHVRVSNSPLTQKNNEIDYQLDSRVVELPIDTTIFSPGSKTIARKKIGFADSKKIVLFVGNPTYSKGWDIVQMLAREFPEVAFMCICYPAPLSTDKNMIIIPSVPHEKLVNYYRSADVLVFPSRYEGFGFVLLEALASNCPVISSRVGIVNNFTGEGLHVIPHHPDAFVVKLREVLKSNSGANTHRVIRERFSFNHFSRGIREAMNDAAQRAGDYE</sequence>
<evidence type="ECO:0000256" key="1">
    <source>
        <dbReference type="ARBA" id="ARBA00022679"/>
    </source>
</evidence>
<gene>
    <name evidence="3" type="ORF">FJY86_00255</name>
</gene>
<dbReference type="CDD" id="cd03801">
    <property type="entry name" value="GT4_PimA-like"/>
    <property type="match status" value="1"/>
</dbReference>
<dbReference type="PANTHER" id="PTHR46401:SF2">
    <property type="entry name" value="GLYCOSYLTRANSFERASE WBBK-RELATED"/>
    <property type="match status" value="1"/>
</dbReference>
<reference evidence="3" key="1">
    <citation type="submission" date="2019-03" db="EMBL/GenBank/DDBJ databases">
        <title>Lake Tanganyika Metagenome-Assembled Genomes (MAGs).</title>
        <authorList>
            <person name="Tran P."/>
        </authorList>
    </citation>
    <scope>NUCLEOTIDE SEQUENCE</scope>
    <source>
        <strain evidence="3">M_DeepCast_50m_m2_156</strain>
    </source>
</reference>